<dbReference type="InterPro" id="IPR013785">
    <property type="entry name" value="Aldolase_TIM"/>
</dbReference>
<dbReference type="Proteomes" id="UP000654279">
    <property type="component" value="Unassembled WGS sequence"/>
</dbReference>
<evidence type="ECO:0000256" key="3">
    <source>
        <dbReference type="ARBA" id="ARBA00022723"/>
    </source>
</evidence>
<evidence type="ECO:0000259" key="6">
    <source>
        <dbReference type="PROSITE" id="PS51918"/>
    </source>
</evidence>
<keyword evidence="4" id="KW-0408">Iron</keyword>
<accession>A0A926HLP2</accession>
<dbReference type="AlphaFoldDB" id="A0A926HLP2"/>
<dbReference type="PROSITE" id="PS51918">
    <property type="entry name" value="RADICAL_SAM"/>
    <property type="match status" value="1"/>
</dbReference>
<dbReference type="InterPro" id="IPR023821">
    <property type="entry name" value="rSAM_TatD-assoc"/>
</dbReference>
<dbReference type="CDD" id="cd01335">
    <property type="entry name" value="Radical_SAM"/>
    <property type="match status" value="1"/>
</dbReference>
<protein>
    <submittedName>
        <fullName evidence="7">Radical SAM protein</fullName>
    </submittedName>
</protein>
<comment type="caution">
    <text evidence="7">The sequence shown here is derived from an EMBL/GenBank/DDBJ whole genome shotgun (WGS) entry which is preliminary data.</text>
</comment>
<dbReference type="Gene3D" id="3.20.20.70">
    <property type="entry name" value="Aldolase class I"/>
    <property type="match status" value="1"/>
</dbReference>
<gene>
    <name evidence="7" type="ORF">H8699_04330</name>
</gene>
<keyword evidence="8" id="KW-1185">Reference proteome</keyword>
<evidence type="ECO:0000256" key="4">
    <source>
        <dbReference type="ARBA" id="ARBA00023004"/>
    </source>
</evidence>
<dbReference type="GO" id="GO:0003824">
    <property type="term" value="F:catalytic activity"/>
    <property type="evidence" value="ECO:0007669"/>
    <property type="project" value="InterPro"/>
</dbReference>
<dbReference type="EMBL" id="JACRSO010000001">
    <property type="protein sequence ID" value="MBC8528664.1"/>
    <property type="molecule type" value="Genomic_DNA"/>
</dbReference>
<reference evidence="7" key="1">
    <citation type="submission" date="2020-08" db="EMBL/GenBank/DDBJ databases">
        <title>Genome public.</title>
        <authorList>
            <person name="Liu C."/>
            <person name="Sun Q."/>
        </authorList>
    </citation>
    <scope>NUCLEOTIDE SEQUENCE</scope>
    <source>
        <strain evidence="7">NSJ-44</strain>
    </source>
</reference>
<dbReference type="Pfam" id="PF04055">
    <property type="entry name" value="Radical_SAM"/>
    <property type="match status" value="1"/>
</dbReference>
<dbReference type="SUPFAM" id="SSF102114">
    <property type="entry name" value="Radical SAM enzymes"/>
    <property type="match status" value="1"/>
</dbReference>
<keyword evidence="5" id="KW-0411">Iron-sulfur</keyword>
<evidence type="ECO:0000256" key="2">
    <source>
        <dbReference type="ARBA" id="ARBA00022691"/>
    </source>
</evidence>
<dbReference type="PANTHER" id="PTHR42836:SF1">
    <property type="entry name" value="7-CARBOXY-7-DEAZAGUANINE SYNTHASE"/>
    <property type="match status" value="1"/>
</dbReference>
<dbReference type="NCBIfam" id="TIGR04038">
    <property type="entry name" value="tatD_link_rSAM"/>
    <property type="match status" value="1"/>
</dbReference>
<feature type="domain" description="Radical SAM core" evidence="6">
    <location>
        <begin position="6"/>
        <end position="212"/>
    </location>
</feature>
<name>A0A926HLP2_9FIRM</name>
<evidence type="ECO:0000256" key="1">
    <source>
        <dbReference type="ARBA" id="ARBA00022485"/>
    </source>
</evidence>
<evidence type="ECO:0000256" key="5">
    <source>
        <dbReference type="ARBA" id="ARBA00023014"/>
    </source>
</evidence>
<dbReference type="SFLD" id="SFLDG01111">
    <property type="entry name" value="Uncharacterised_Radical_SAM_Su"/>
    <property type="match status" value="1"/>
</dbReference>
<sequence>MQTVVYDLDGALYINLTNRCDCACSFCVRRDHKGVGDHNLWLDHDPSTDEVLEALRQVNLEDYREVVFCGFGEPTYRLEQLKTVGAWLKAQGKRVRLNTNGHGELINNRRIAPELVGAVDVISVSLNMDNAKDYQMTVNSRYGELAFDAMLSFAKDCAKQGIDTCLSVVDVIGQGRVANCRKLAAKVGLPLRVRAYIPPETPEYASGTPGEE</sequence>
<dbReference type="PANTHER" id="PTHR42836">
    <property type="entry name" value="7-CARBOXY-7-DEAZAGUANINE SYNTHASE"/>
    <property type="match status" value="1"/>
</dbReference>
<organism evidence="7 8">
    <name type="scientific">Luoshenia tenuis</name>
    <dbReference type="NCBI Taxonomy" id="2763654"/>
    <lineage>
        <taxon>Bacteria</taxon>
        <taxon>Bacillati</taxon>
        <taxon>Bacillota</taxon>
        <taxon>Clostridia</taxon>
        <taxon>Christensenellales</taxon>
        <taxon>Christensenellaceae</taxon>
        <taxon>Luoshenia</taxon>
    </lineage>
</organism>
<dbReference type="RefSeq" id="WP_249284641.1">
    <property type="nucleotide sequence ID" value="NZ_JACRSO010000001.1"/>
</dbReference>
<keyword evidence="2" id="KW-0949">S-adenosyl-L-methionine</keyword>
<evidence type="ECO:0000313" key="7">
    <source>
        <dbReference type="EMBL" id="MBC8528664.1"/>
    </source>
</evidence>
<evidence type="ECO:0000313" key="8">
    <source>
        <dbReference type="Proteomes" id="UP000654279"/>
    </source>
</evidence>
<keyword evidence="3" id="KW-0479">Metal-binding</keyword>
<dbReference type="GO" id="GO:0046872">
    <property type="term" value="F:metal ion binding"/>
    <property type="evidence" value="ECO:0007669"/>
    <property type="project" value="UniProtKB-KW"/>
</dbReference>
<dbReference type="InterPro" id="IPR058240">
    <property type="entry name" value="rSAM_sf"/>
</dbReference>
<dbReference type="SFLD" id="SFLDS00029">
    <property type="entry name" value="Radical_SAM"/>
    <property type="match status" value="1"/>
</dbReference>
<keyword evidence="1" id="KW-0004">4Fe-4S</keyword>
<dbReference type="InterPro" id="IPR007197">
    <property type="entry name" value="rSAM"/>
</dbReference>
<dbReference type="GO" id="GO:0051539">
    <property type="term" value="F:4 iron, 4 sulfur cluster binding"/>
    <property type="evidence" value="ECO:0007669"/>
    <property type="project" value="UniProtKB-KW"/>
</dbReference>
<proteinExistence type="predicted"/>